<dbReference type="RefSeq" id="WP_407032703.1">
    <property type="nucleotide sequence ID" value="NZ_JAQGEF010000028.1"/>
</dbReference>
<sequence>MKKHDKSGHILQIYDRLRQSPVTLEVLYAWITKQGIDISKRTLYRYLDDLEKNIKFDGEKLLVYENEFNKKTWKLEFEHSSSKFTSYDINSFYIMRNMGPMALRQGRDSSFKKWDEFLYTQTSKSTFENTVDVNNLSFAHSNFTHSLYSKEEHDYLEEIIHSIQNHQKVKLLNPDYFVSFIPCHYNIDHYLLPMQVLYHAGAIWIAFCYPECDIFFTLPFSIDMKLKFSQYIYNPQHYFSKLKEFFKNNLGLTPNINDDVYEIEFQLDVFYSQVLKNRFFHHTQKVTIDDEGYATIQFQSGINIDLIFFLLHYLPGVRIIRPQILIEIVDMHLLKYQENKKGFK</sequence>
<evidence type="ECO:0000313" key="2">
    <source>
        <dbReference type="Proteomes" id="UP001210231"/>
    </source>
</evidence>
<dbReference type="EMBL" id="JAQGEF010000028">
    <property type="protein sequence ID" value="MDA3616374.1"/>
    <property type="molecule type" value="Genomic_DNA"/>
</dbReference>
<proteinExistence type="predicted"/>
<keyword evidence="2" id="KW-1185">Reference proteome</keyword>
<reference evidence="1 2" key="1">
    <citation type="submission" date="2022-12" db="EMBL/GenBank/DDBJ databases">
        <title>Chitinophagaceae gen. sp. nov., a new member of the family Chitinophagaceae, isolated from soil in a chemical factory.</title>
        <authorList>
            <person name="Ke Z."/>
        </authorList>
    </citation>
    <scope>NUCLEOTIDE SEQUENCE [LARGE SCALE GENOMIC DNA]</scope>
    <source>
        <strain evidence="1 2">LY-5</strain>
    </source>
</reference>
<evidence type="ECO:0008006" key="3">
    <source>
        <dbReference type="Google" id="ProtNLM"/>
    </source>
</evidence>
<evidence type="ECO:0000313" key="1">
    <source>
        <dbReference type="EMBL" id="MDA3616374.1"/>
    </source>
</evidence>
<dbReference type="Proteomes" id="UP001210231">
    <property type="component" value="Unassembled WGS sequence"/>
</dbReference>
<protein>
    <recommendedName>
        <fullName evidence="3">WYL domain-containing protein</fullName>
    </recommendedName>
</protein>
<name>A0ABT4UNF8_9BACT</name>
<comment type="caution">
    <text evidence="1">The sequence shown here is derived from an EMBL/GenBank/DDBJ whole genome shotgun (WGS) entry which is preliminary data.</text>
</comment>
<accession>A0ABT4UNF8</accession>
<organism evidence="1 2">
    <name type="scientific">Polluticaenibacter yanchengensis</name>
    <dbReference type="NCBI Taxonomy" id="3014562"/>
    <lineage>
        <taxon>Bacteria</taxon>
        <taxon>Pseudomonadati</taxon>
        <taxon>Bacteroidota</taxon>
        <taxon>Chitinophagia</taxon>
        <taxon>Chitinophagales</taxon>
        <taxon>Chitinophagaceae</taxon>
        <taxon>Polluticaenibacter</taxon>
    </lineage>
</organism>
<gene>
    <name evidence="1" type="ORF">O3P16_16270</name>
</gene>